<name>A0A2I0JYP8_PUNGR</name>
<keyword evidence="3" id="KW-1185">Reference proteome</keyword>
<dbReference type="Proteomes" id="UP000233551">
    <property type="component" value="Unassembled WGS sequence"/>
</dbReference>
<evidence type="ECO:0000256" key="1">
    <source>
        <dbReference type="SAM" id="MobiDB-lite"/>
    </source>
</evidence>
<evidence type="ECO:0000313" key="2">
    <source>
        <dbReference type="EMBL" id="PKI61459.1"/>
    </source>
</evidence>
<dbReference type="AntiFam" id="ANF00156">
    <property type="entry name" value="Shadow ORF (opposite yahK)"/>
</dbReference>
<accession>A0A2I0JYP8</accession>
<evidence type="ECO:0000313" key="3">
    <source>
        <dbReference type="Proteomes" id="UP000233551"/>
    </source>
</evidence>
<dbReference type="EMBL" id="PGOL01001035">
    <property type="protein sequence ID" value="PKI61459.1"/>
    <property type="molecule type" value="Genomic_DNA"/>
</dbReference>
<dbReference type="AlphaFoldDB" id="A0A2I0JYP8"/>
<reference evidence="2 3" key="1">
    <citation type="submission" date="2017-11" db="EMBL/GenBank/DDBJ databases">
        <title>De-novo sequencing of pomegranate (Punica granatum L.) genome.</title>
        <authorList>
            <person name="Akparov Z."/>
            <person name="Amiraslanov A."/>
            <person name="Hajiyeva S."/>
            <person name="Abbasov M."/>
            <person name="Kaur K."/>
            <person name="Hamwieh A."/>
            <person name="Solovyev V."/>
            <person name="Salamov A."/>
            <person name="Braich B."/>
            <person name="Kosarev P."/>
            <person name="Mahmoud A."/>
            <person name="Hajiyev E."/>
            <person name="Babayeva S."/>
            <person name="Izzatullayeva V."/>
            <person name="Mammadov A."/>
            <person name="Mammadov A."/>
            <person name="Sharifova S."/>
            <person name="Ojaghi J."/>
            <person name="Eynullazada K."/>
            <person name="Bayramov B."/>
            <person name="Abdulazimova A."/>
            <person name="Shahmuradov I."/>
        </authorList>
    </citation>
    <scope>NUCLEOTIDE SEQUENCE [LARGE SCALE GENOMIC DNA]</scope>
    <source>
        <strain evidence="3">cv. AG2017</strain>
        <tissue evidence="2">Leaf</tissue>
    </source>
</reference>
<comment type="caution">
    <text evidence="2">The sequence shown here is derived from an EMBL/GenBank/DDBJ whole genome shotgun (WGS) entry which is preliminary data.</text>
</comment>
<protein>
    <submittedName>
        <fullName evidence="2">Uncharacterized protein</fullName>
    </submittedName>
</protein>
<gene>
    <name evidence="2" type="ORF">CRG98_018142</name>
</gene>
<proteinExistence type="predicted"/>
<feature type="compositionally biased region" description="Basic and acidic residues" evidence="1">
    <location>
        <begin position="1"/>
        <end position="16"/>
    </location>
</feature>
<feature type="region of interest" description="Disordered" evidence="1">
    <location>
        <begin position="1"/>
        <end position="35"/>
    </location>
</feature>
<sequence>MAQATKSDHTDVEPRPIEPIVLQGTVDSDPGTQERSCPIQRQIVGYCHRIVLIRHHDVRVATVGGAPVSVLGIVSEDHAGTVTRNKIYSKRCENKY</sequence>
<organism evidence="2 3">
    <name type="scientific">Punica granatum</name>
    <name type="common">Pomegranate</name>
    <dbReference type="NCBI Taxonomy" id="22663"/>
    <lineage>
        <taxon>Eukaryota</taxon>
        <taxon>Viridiplantae</taxon>
        <taxon>Streptophyta</taxon>
        <taxon>Embryophyta</taxon>
        <taxon>Tracheophyta</taxon>
        <taxon>Spermatophyta</taxon>
        <taxon>Magnoliopsida</taxon>
        <taxon>eudicotyledons</taxon>
        <taxon>Gunneridae</taxon>
        <taxon>Pentapetalae</taxon>
        <taxon>rosids</taxon>
        <taxon>malvids</taxon>
        <taxon>Myrtales</taxon>
        <taxon>Lythraceae</taxon>
        <taxon>Punica</taxon>
    </lineage>
</organism>